<feature type="domain" description="Dienelactone hydrolase" evidence="1">
    <location>
        <begin position="53"/>
        <end position="277"/>
    </location>
</feature>
<organism evidence="2 3">
    <name type="scientific">Apiospora saccharicola</name>
    <dbReference type="NCBI Taxonomy" id="335842"/>
    <lineage>
        <taxon>Eukaryota</taxon>
        <taxon>Fungi</taxon>
        <taxon>Dikarya</taxon>
        <taxon>Ascomycota</taxon>
        <taxon>Pezizomycotina</taxon>
        <taxon>Sordariomycetes</taxon>
        <taxon>Xylariomycetidae</taxon>
        <taxon>Amphisphaeriales</taxon>
        <taxon>Apiosporaceae</taxon>
        <taxon>Apiospora</taxon>
    </lineage>
</organism>
<dbReference type="Gene3D" id="3.40.50.1820">
    <property type="entry name" value="alpha/beta hydrolase"/>
    <property type="match status" value="1"/>
</dbReference>
<evidence type="ECO:0000313" key="2">
    <source>
        <dbReference type="EMBL" id="KAK8071533.1"/>
    </source>
</evidence>
<name>A0ABR1VJW4_9PEZI</name>
<protein>
    <recommendedName>
        <fullName evidence="1">Dienelactone hydrolase domain-containing protein</fullName>
    </recommendedName>
</protein>
<gene>
    <name evidence="2" type="ORF">PG996_004881</name>
</gene>
<sequence>MASLPPENAARALSCMSKWSGPITPAALLRGIRLTLPTRGTPTGQTIKVGAYDGYLAVPESGKARADNAAILYLPDIFSLSQNAKLIADQYAAAGYLTLIVDVMNGDALPIDFNPAGFDFPKFLAGGSTGDNPHTPEAVDKVAQAGIKYLKEEKKVTKLGSVGYCFGAKTDQTPQYVARAFPAIQCGYMAHPSWVSEEELAAFKAPLSIAAAEDDFIFPTELRHKSEEILKSVGQPWQMNVYSGVQHGFATRCDLSVKAQKWAKEQAFFQAVAWFNAWL</sequence>
<dbReference type="PANTHER" id="PTHR17630:SF44">
    <property type="entry name" value="PROTEIN AIM2"/>
    <property type="match status" value="1"/>
</dbReference>
<dbReference type="EMBL" id="JAQQWM010000003">
    <property type="protein sequence ID" value="KAK8071533.1"/>
    <property type="molecule type" value="Genomic_DNA"/>
</dbReference>
<accession>A0ABR1VJW4</accession>
<keyword evidence="3" id="KW-1185">Reference proteome</keyword>
<proteinExistence type="predicted"/>
<dbReference type="PANTHER" id="PTHR17630">
    <property type="entry name" value="DIENELACTONE HYDROLASE"/>
    <property type="match status" value="1"/>
</dbReference>
<dbReference type="Pfam" id="PF01738">
    <property type="entry name" value="DLH"/>
    <property type="match status" value="1"/>
</dbReference>
<evidence type="ECO:0000313" key="3">
    <source>
        <dbReference type="Proteomes" id="UP001446871"/>
    </source>
</evidence>
<reference evidence="2 3" key="1">
    <citation type="submission" date="2023-01" db="EMBL/GenBank/DDBJ databases">
        <title>Analysis of 21 Apiospora genomes using comparative genomics revels a genus with tremendous synthesis potential of carbohydrate active enzymes and secondary metabolites.</title>
        <authorList>
            <person name="Sorensen T."/>
        </authorList>
    </citation>
    <scope>NUCLEOTIDE SEQUENCE [LARGE SCALE GENOMIC DNA]</scope>
    <source>
        <strain evidence="2 3">CBS 83171</strain>
    </source>
</reference>
<dbReference type="InterPro" id="IPR002925">
    <property type="entry name" value="Dienelactn_hydro"/>
</dbReference>
<dbReference type="InterPro" id="IPR029058">
    <property type="entry name" value="AB_hydrolase_fold"/>
</dbReference>
<comment type="caution">
    <text evidence="2">The sequence shown here is derived from an EMBL/GenBank/DDBJ whole genome shotgun (WGS) entry which is preliminary data.</text>
</comment>
<evidence type="ECO:0000259" key="1">
    <source>
        <dbReference type="Pfam" id="PF01738"/>
    </source>
</evidence>
<dbReference type="Proteomes" id="UP001446871">
    <property type="component" value="Unassembled WGS sequence"/>
</dbReference>
<dbReference type="SUPFAM" id="SSF53474">
    <property type="entry name" value="alpha/beta-Hydrolases"/>
    <property type="match status" value="1"/>
</dbReference>